<dbReference type="EMBL" id="REGN01003607">
    <property type="protein sequence ID" value="RNA21764.1"/>
    <property type="molecule type" value="Genomic_DNA"/>
</dbReference>
<accession>A0A3M7REA5</accession>
<evidence type="ECO:0000313" key="2">
    <source>
        <dbReference type="Proteomes" id="UP000276133"/>
    </source>
</evidence>
<organism evidence="1 2">
    <name type="scientific">Brachionus plicatilis</name>
    <name type="common">Marine rotifer</name>
    <name type="synonym">Brachionus muelleri</name>
    <dbReference type="NCBI Taxonomy" id="10195"/>
    <lineage>
        <taxon>Eukaryota</taxon>
        <taxon>Metazoa</taxon>
        <taxon>Spiralia</taxon>
        <taxon>Gnathifera</taxon>
        <taxon>Rotifera</taxon>
        <taxon>Eurotatoria</taxon>
        <taxon>Monogononta</taxon>
        <taxon>Pseudotrocha</taxon>
        <taxon>Ploima</taxon>
        <taxon>Brachionidae</taxon>
        <taxon>Brachionus</taxon>
    </lineage>
</organism>
<keyword evidence="2" id="KW-1185">Reference proteome</keyword>
<evidence type="ECO:0000313" key="1">
    <source>
        <dbReference type="EMBL" id="RNA21764.1"/>
    </source>
</evidence>
<dbReference type="AlphaFoldDB" id="A0A3M7REA5"/>
<sequence>MVTKLNITNFIILNDRFDLVMRLSYKKNVNVKYSGVPDLLYCFNSIVHMININQQGMNWKTDHTLKPLSQFTDGLKCGC</sequence>
<gene>
    <name evidence="1" type="ORF">BpHYR1_002298</name>
</gene>
<name>A0A3M7REA5_BRAPC</name>
<proteinExistence type="predicted"/>
<dbReference type="Proteomes" id="UP000276133">
    <property type="component" value="Unassembled WGS sequence"/>
</dbReference>
<protein>
    <submittedName>
        <fullName evidence="1">Uncharacterized protein</fullName>
    </submittedName>
</protein>
<comment type="caution">
    <text evidence="1">The sequence shown here is derived from an EMBL/GenBank/DDBJ whole genome shotgun (WGS) entry which is preliminary data.</text>
</comment>
<reference evidence="1 2" key="1">
    <citation type="journal article" date="2018" name="Sci. Rep.">
        <title>Genomic signatures of local adaptation to the degree of environmental predictability in rotifers.</title>
        <authorList>
            <person name="Franch-Gras L."/>
            <person name="Hahn C."/>
            <person name="Garcia-Roger E.M."/>
            <person name="Carmona M.J."/>
            <person name="Serra M."/>
            <person name="Gomez A."/>
        </authorList>
    </citation>
    <scope>NUCLEOTIDE SEQUENCE [LARGE SCALE GENOMIC DNA]</scope>
    <source>
        <strain evidence="1">HYR1</strain>
    </source>
</reference>